<dbReference type="Proteomes" id="UP001519294">
    <property type="component" value="Unassembled WGS sequence"/>
</dbReference>
<evidence type="ECO:0000313" key="2">
    <source>
        <dbReference type="EMBL" id="MBP2256969.1"/>
    </source>
</evidence>
<name>A0ABS4S7V0_9BACI</name>
<gene>
    <name evidence="2" type="ORF">J2Z81_000913</name>
</gene>
<organism evidence="2 3">
    <name type="scientific">Virgibacillus alimentarius</name>
    <dbReference type="NCBI Taxonomy" id="698769"/>
    <lineage>
        <taxon>Bacteria</taxon>
        <taxon>Bacillati</taxon>
        <taxon>Bacillota</taxon>
        <taxon>Bacilli</taxon>
        <taxon>Bacillales</taxon>
        <taxon>Bacillaceae</taxon>
        <taxon>Virgibacillus</taxon>
    </lineage>
</organism>
<sequence>MMSLGLIIVIILLFMIATVWTLYIFKQEENKLKKYEKEGDTIENEMKRSLDYEKSSLKSNVPLQIWIYSITIVLSLAAFGIYLYFY</sequence>
<proteinExistence type="predicted"/>
<keyword evidence="1" id="KW-1133">Transmembrane helix</keyword>
<evidence type="ECO:0000313" key="3">
    <source>
        <dbReference type="Proteomes" id="UP001519294"/>
    </source>
</evidence>
<protein>
    <submittedName>
        <fullName evidence="2">Cytoskeletal protein RodZ</fullName>
    </submittedName>
</protein>
<keyword evidence="1" id="KW-0812">Transmembrane</keyword>
<keyword evidence="3" id="KW-1185">Reference proteome</keyword>
<feature type="transmembrane region" description="Helical" evidence="1">
    <location>
        <begin position="65"/>
        <end position="85"/>
    </location>
</feature>
<accession>A0ABS4S7V0</accession>
<feature type="transmembrane region" description="Helical" evidence="1">
    <location>
        <begin position="6"/>
        <end position="25"/>
    </location>
</feature>
<dbReference type="EMBL" id="JAGIKX010000004">
    <property type="protein sequence ID" value="MBP2256969.1"/>
    <property type="molecule type" value="Genomic_DNA"/>
</dbReference>
<evidence type="ECO:0000256" key="1">
    <source>
        <dbReference type="SAM" id="Phobius"/>
    </source>
</evidence>
<reference evidence="2 3" key="1">
    <citation type="submission" date="2021-03" db="EMBL/GenBank/DDBJ databases">
        <title>Genomic Encyclopedia of Type Strains, Phase IV (KMG-IV): sequencing the most valuable type-strain genomes for metagenomic binning, comparative biology and taxonomic classification.</title>
        <authorList>
            <person name="Goeker M."/>
        </authorList>
    </citation>
    <scope>NUCLEOTIDE SEQUENCE [LARGE SCALE GENOMIC DNA]</scope>
    <source>
        <strain evidence="2 3">DSM 25790</strain>
    </source>
</reference>
<dbReference type="RefSeq" id="WP_226374337.1">
    <property type="nucleotide sequence ID" value="NZ_JAGIKX010000004.1"/>
</dbReference>
<comment type="caution">
    <text evidence="2">The sequence shown here is derived from an EMBL/GenBank/DDBJ whole genome shotgun (WGS) entry which is preliminary data.</text>
</comment>
<keyword evidence="1" id="KW-0472">Membrane</keyword>